<feature type="region of interest" description="Disordered" evidence="1">
    <location>
        <begin position="212"/>
        <end position="237"/>
    </location>
</feature>
<dbReference type="Proteomes" id="UP001595851">
    <property type="component" value="Unassembled WGS sequence"/>
</dbReference>
<keyword evidence="2" id="KW-0812">Transmembrane</keyword>
<dbReference type="EMBL" id="JBHSBI010000018">
    <property type="protein sequence ID" value="MFC4011800.1"/>
    <property type="molecule type" value="Genomic_DNA"/>
</dbReference>
<accession>A0ABV8GFP0</accession>
<protein>
    <submittedName>
        <fullName evidence="4">DUF4328 domain-containing protein</fullName>
    </submittedName>
</protein>
<dbReference type="Pfam" id="PF14219">
    <property type="entry name" value="DUF4328"/>
    <property type="match status" value="1"/>
</dbReference>
<name>A0ABV8GFP0_9ACTN</name>
<feature type="transmembrane region" description="Helical" evidence="2">
    <location>
        <begin position="65"/>
        <end position="89"/>
    </location>
</feature>
<dbReference type="RefSeq" id="WP_379531737.1">
    <property type="nucleotide sequence ID" value="NZ_JBHSBI010000018.1"/>
</dbReference>
<feature type="transmembrane region" description="Helical" evidence="2">
    <location>
        <begin position="147"/>
        <end position="168"/>
    </location>
</feature>
<evidence type="ECO:0000313" key="4">
    <source>
        <dbReference type="EMBL" id="MFC4011800.1"/>
    </source>
</evidence>
<feature type="transmembrane region" description="Helical" evidence="2">
    <location>
        <begin position="109"/>
        <end position="127"/>
    </location>
</feature>
<evidence type="ECO:0000259" key="3">
    <source>
        <dbReference type="Pfam" id="PF14219"/>
    </source>
</evidence>
<feature type="transmembrane region" description="Helical" evidence="2">
    <location>
        <begin position="12"/>
        <end position="40"/>
    </location>
</feature>
<keyword evidence="5" id="KW-1185">Reference proteome</keyword>
<feature type="transmembrane region" description="Helical" evidence="2">
    <location>
        <begin position="180"/>
        <end position="201"/>
    </location>
</feature>
<comment type="caution">
    <text evidence="4">The sequence shown here is derived from an EMBL/GenBank/DDBJ whole genome shotgun (WGS) entry which is preliminary data.</text>
</comment>
<feature type="domain" description="DUF4328" evidence="3">
    <location>
        <begin position="54"/>
        <end position="205"/>
    </location>
</feature>
<evidence type="ECO:0000313" key="5">
    <source>
        <dbReference type="Proteomes" id="UP001595851"/>
    </source>
</evidence>
<dbReference type="InterPro" id="IPR025565">
    <property type="entry name" value="DUF4328"/>
</dbReference>
<organism evidence="4 5">
    <name type="scientific">Nonomuraea purpurea</name>
    <dbReference type="NCBI Taxonomy" id="1849276"/>
    <lineage>
        <taxon>Bacteria</taxon>
        <taxon>Bacillati</taxon>
        <taxon>Actinomycetota</taxon>
        <taxon>Actinomycetes</taxon>
        <taxon>Streptosporangiales</taxon>
        <taxon>Streptosporangiaceae</taxon>
        <taxon>Nonomuraea</taxon>
    </lineage>
</organism>
<reference evidence="5" key="1">
    <citation type="journal article" date="2019" name="Int. J. Syst. Evol. Microbiol.">
        <title>The Global Catalogue of Microorganisms (GCM) 10K type strain sequencing project: providing services to taxonomists for standard genome sequencing and annotation.</title>
        <authorList>
            <consortium name="The Broad Institute Genomics Platform"/>
            <consortium name="The Broad Institute Genome Sequencing Center for Infectious Disease"/>
            <person name="Wu L."/>
            <person name="Ma J."/>
        </authorList>
    </citation>
    <scope>NUCLEOTIDE SEQUENCE [LARGE SCALE GENOMIC DNA]</scope>
    <source>
        <strain evidence="5">TBRC 1276</strain>
    </source>
</reference>
<evidence type="ECO:0000256" key="1">
    <source>
        <dbReference type="SAM" id="MobiDB-lite"/>
    </source>
</evidence>
<keyword evidence="2" id="KW-1133">Transmembrane helix</keyword>
<evidence type="ECO:0000256" key="2">
    <source>
        <dbReference type="SAM" id="Phobius"/>
    </source>
</evidence>
<proteinExistence type="predicted"/>
<keyword evidence="2" id="KW-0472">Membrane</keyword>
<gene>
    <name evidence="4" type="ORF">ACFOY2_31535</name>
</gene>
<sequence>MLHFSREQLRPVSGVAVFAIAGVVCDSLVGVAAAGINLWYASLVDRMISDFDSISGTEMRTGELLVLWSGTARFFIFLAAAAGFLAWLFRVRTNAVSLSLTGHRRSRSWLIAGWVIPIGWFWIPKQIVDDIWRASTPPGSAKGLINAWWAAWLIAWVTAKATWGLLYLFSIDLEGVAFALRLEVVGIGLMLIAAVLAIGVIRKITSAQETLRSTPPANSAPSEPPPASSAPEPTAAS</sequence>